<dbReference type="Proteomes" id="UP001150942">
    <property type="component" value="Unassembled WGS sequence"/>
</dbReference>
<dbReference type="OrthoDB" id="4369165at2759"/>
<dbReference type="AlphaFoldDB" id="A0A9W9N565"/>
<evidence type="ECO:0000313" key="2">
    <source>
        <dbReference type="Proteomes" id="UP001150942"/>
    </source>
</evidence>
<keyword evidence="2" id="KW-1185">Reference proteome</keyword>
<gene>
    <name evidence="1" type="ORF">N7449_000042</name>
</gene>
<name>A0A9W9N565_9EURO</name>
<reference evidence="1" key="2">
    <citation type="journal article" date="2023" name="IMA Fungus">
        <title>Comparative genomic study of the Penicillium genus elucidates a diverse pangenome and 15 lateral gene transfer events.</title>
        <authorList>
            <person name="Petersen C."/>
            <person name="Sorensen T."/>
            <person name="Nielsen M.R."/>
            <person name="Sondergaard T.E."/>
            <person name="Sorensen J.L."/>
            <person name="Fitzpatrick D.A."/>
            <person name="Frisvad J.C."/>
            <person name="Nielsen K.L."/>
        </authorList>
    </citation>
    <scope>NUCLEOTIDE SEQUENCE</scope>
    <source>
        <strain evidence="1">IBT 20477</strain>
    </source>
</reference>
<comment type="caution">
    <text evidence="1">The sequence shown here is derived from an EMBL/GenBank/DDBJ whole genome shotgun (WGS) entry which is preliminary data.</text>
</comment>
<dbReference type="EMBL" id="JAPQKQ010000001">
    <property type="protein sequence ID" value="KAJ5212873.1"/>
    <property type="molecule type" value="Genomic_DNA"/>
</dbReference>
<evidence type="ECO:0000313" key="1">
    <source>
        <dbReference type="EMBL" id="KAJ5212873.1"/>
    </source>
</evidence>
<reference evidence="1" key="1">
    <citation type="submission" date="2022-11" db="EMBL/GenBank/DDBJ databases">
        <authorList>
            <person name="Petersen C."/>
        </authorList>
    </citation>
    <scope>NUCLEOTIDE SEQUENCE</scope>
    <source>
        <strain evidence="1">IBT 20477</strain>
    </source>
</reference>
<accession>A0A9W9N565</accession>
<protein>
    <submittedName>
        <fullName evidence="1">Uncharacterized protein</fullName>
    </submittedName>
</protein>
<sequence length="211" mass="23871">MWTKEDEEKFGTSFTGVVYQAGDVRLTLPVIPHGSTGPTTRLRRTIMPWFGVVHEDHERIETAEARTWGEIADAHRDISIGTRKPSGESSQKRSVSPCTFPGVSHLTGLGDLSDALLGRIRWSEWSVVAELDILFGEDKEAAHSWILRWRRRAARQFIEAFVRIISAEKLAYGKRSYFHLLKEGLPIPEVHLQYQKDLGVDLGVGDETDME</sequence>
<organism evidence="1 2">
    <name type="scientific">Penicillium cf. viridicatum</name>
    <dbReference type="NCBI Taxonomy" id="2972119"/>
    <lineage>
        <taxon>Eukaryota</taxon>
        <taxon>Fungi</taxon>
        <taxon>Dikarya</taxon>
        <taxon>Ascomycota</taxon>
        <taxon>Pezizomycotina</taxon>
        <taxon>Eurotiomycetes</taxon>
        <taxon>Eurotiomycetidae</taxon>
        <taxon>Eurotiales</taxon>
        <taxon>Aspergillaceae</taxon>
        <taxon>Penicillium</taxon>
    </lineage>
</organism>
<proteinExistence type="predicted"/>